<feature type="compositionally biased region" description="Basic and acidic residues" evidence="1">
    <location>
        <begin position="126"/>
        <end position="138"/>
    </location>
</feature>
<dbReference type="RefSeq" id="XP_035296890.1">
    <property type="nucleotide sequence ID" value="XM_035440999.1"/>
</dbReference>
<organism evidence="2 3">
    <name type="scientific">Cricetulus griseus</name>
    <name type="common">Chinese hamster</name>
    <name type="synonym">Cricetulus barabensis griseus</name>
    <dbReference type="NCBI Taxonomy" id="10029"/>
    <lineage>
        <taxon>Eukaryota</taxon>
        <taxon>Metazoa</taxon>
        <taxon>Chordata</taxon>
        <taxon>Craniata</taxon>
        <taxon>Vertebrata</taxon>
        <taxon>Euteleostomi</taxon>
        <taxon>Mammalia</taxon>
        <taxon>Eutheria</taxon>
        <taxon>Euarchontoglires</taxon>
        <taxon>Glires</taxon>
        <taxon>Rodentia</taxon>
        <taxon>Myomorpha</taxon>
        <taxon>Muroidea</taxon>
        <taxon>Cricetidae</taxon>
        <taxon>Cricetinae</taxon>
        <taxon>Cricetulus</taxon>
    </lineage>
</organism>
<evidence type="ECO:0000313" key="3">
    <source>
        <dbReference type="RefSeq" id="XP_035296890.1"/>
    </source>
</evidence>
<dbReference type="GeneID" id="100753628"/>
<reference evidence="2" key="1">
    <citation type="journal article" date="2018" name="Biotechnol. Bioeng.">
        <title>A reference genome of the Chinese hamster based on a hybrid assembly strategy.</title>
        <authorList>
            <person name="Rupp O."/>
            <person name="MacDonald M.L."/>
            <person name="Li S."/>
            <person name="Dhiman H."/>
            <person name="Polson S."/>
            <person name="Griep S."/>
            <person name="Heffner K."/>
            <person name="Hernandez I."/>
            <person name="Brinkrolf K."/>
            <person name="Jadhav V."/>
            <person name="Samoudi M."/>
            <person name="Hao H."/>
            <person name="Kingham B."/>
            <person name="Goesmann A."/>
            <person name="Betenbaugh M.J."/>
            <person name="Lewis N.E."/>
            <person name="Borth N."/>
            <person name="Lee K.H."/>
        </authorList>
    </citation>
    <scope>NUCLEOTIDE SEQUENCE [LARGE SCALE GENOMIC DNA]</scope>
    <source>
        <strain evidence="2">17A/GY</strain>
    </source>
</reference>
<evidence type="ECO:0000256" key="1">
    <source>
        <dbReference type="SAM" id="MobiDB-lite"/>
    </source>
</evidence>
<dbReference type="Proteomes" id="UP001108280">
    <property type="component" value="Chromosome 2"/>
</dbReference>
<gene>
    <name evidence="3" type="primary">Fam237a</name>
</gene>
<evidence type="ECO:0000313" key="2">
    <source>
        <dbReference type="Proteomes" id="UP001108280"/>
    </source>
</evidence>
<feature type="region of interest" description="Disordered" evidence="1">
    <location>
        <begin position="89"/>
        <end position="168"/>
    </location>
</feature>
<proteinExistence type="predicted"/>
<keyword evidence="2" id="KW-1185">Reference proteome</keyword>
<dbReference type="CTD" id="200726"/>
<reference evidence="3" key="3">
    <citation type="submission" date="2025-08" db="UniProtKB">
        <authorList>
            <consortium name="RefSeq"/>
        </authorList>
    </citation>
    <scope>IDENTIFICATION</scope>
    <source>
        <strain evidence="3">17A/GY</strain>
        <tissue evidence="3">Liver</tissue>
    </source>
</reference>
<feature type="compositionally biased region" description="Polar residues" evidence="1">
    <location>
        <begin position="96"/>
        <end position="106"/>
    </location>
</feature>
<protein>
    <submittedName>
        <fullName evidence="3">Protein FAM237A isoform X5</fullName>
    </submittedName>
</protein>
<accession>A0A9J7GTZ5</accession>
<name>A0A9J7GTZ5_CRIGR</name>
<feature type="compositionally biased region" description="Polar residues" evidence="1">
    <location>
        <begin position="140"/>
        <end position="150"/>
    </location>
</feature>
<dbReference type="RefSeq" id="XP_035311553.1">
    <property type="nucleotide sequence ID" value="XM_035455662.1"/>
</dbReference>
<sequence length="168" mass="18434">MVLGNKHGNEDKDSKRKKPQWVGEIHNLAGICACFFSGSQDLMQFFPHRGTSEKPGWGLHYLPDRRQAEPQFCSTVTFQKRHAGIQDAEAEDSHLLGSSLTASSPRTRGIADSAGERSAAPYRPTAEARNKELDELKPPESQNMLTSAHRTASPLPKTSPGGYQSCNT</sequence>
<reference evidence="2" key="2">
    <citation type="journal article" date="2020" name="Biotechnol. Bioeng.">
        <title>Chromosome-scale scaffolds for the Chinese hamster reference genome assembly to facilitate the study of the CHO epigenome.</title>
        <authorList>
            <person name="Hilliard W."/>
            <person name="MacDonald M."/>
            <person name="Lee K.H."/>
        </authorList>
    </citation>
    <scope>NUCLEOTIDE SEQUENCE [LARGE SCALE GENOMIC DNA]</scope>
    <source>
        <strain evidence="2">17A/GY</strain>
    </source>
</reference>
<dbReference type="AlphaFoldDB" id="A0A9J7GTZ5"/>